<sequence>MDPGSSTSIRKPTGNFPILSKRVAPQYFYYDPFDKPLPIGSKIRILFQG</sequence>
<organism evidence="1 2">
    <name type="scientific">Leptospira santarosai serovar Arenal str. MAVJ 401</name>
    <dbReference type="NCBI Taxonomy" id="1049976"/>
    <lineage>
        <taxon>Bacteria</taxon>
        <taxon>Pseudomonadati</taxon>
        <taxon>Spirochaetota</taxon>
        <taxon>Spirochaetia</taxon>
        <taxon>Leptospirales</taxon>
        <taxon>Leptospiraceae</taxon>
        <taxon>Leptospira</taxon>
    </lineage>
</organism>
<proteinExistence type="predicted"/>
<name>M6JPL4_9LEPT</name>
<reference evidence="1 2" key="1">
    <citation type="submission" date="2013-01" db="EMBL/GenBank/DDBJ databases">
        <authorList>
            <person name="Harkins D.M."/>
            <person name="Durkin A.S."/>
            <person name="Brinkac L.M."/>
            <person name="Haft D.H."/>
            <person name="Selengut J.D."/>
            <person name="Sanka R."/>
            <person name="DePew J."/>
            <person name="Purushe J."/>
            <person name="Hartskeerl R.A."/>
            <person name="Ahmed A."/>
            <person name="van der Linden H."/>
            <person name="Goris M.G.A."/>
            <person name="Vinetz J.M."/>
            <person name="Sutton G.G."/>
            <person name="Nierman W.C."/>
            <person name="Fouts D.E."/>
        </authorList>
    </citation>
    <scope>NUCLEOTIDE SEQUENCE [LARGE SCALE GENOMIC DNA]</scope>
    <source>
        <strain evidence="1 2">MAVJ 401</strain>
    </source>
</reference>
<evidence type="ECO:0000313" key="1">
    <source>
        <dbReference type="EMBL" id="EMN23696.1"/>
    </source>
</evidence>
<protein>
    <submittedName>
        <fullName evidence="1">Uncharacterized protein</fullName>
    </submittedName>
</protein>
<evidence type="ECO:0000313" key="2">
    <source>
        <dbReference type="Proteomes" id="UP000012106"/>
    </source>
</evidence>
<dbReference type="EMBL" id="AHMU02000001">
    <property type="protein sequence ID" value="EMN23696.1"/>
    <property type="molecule type" value="Genomic_DNA"/>
</dbReference>
<comment type="caution">
    <text evidence="1">The sequence shown here is derived from an EMBL/GenBank/DDBJ whole genome shotgun (WGS) entry which is preliminary data.</text>
</comment>
<gene>
    <name evidence="1" type="ORF">LEP1GSC063_1505</name>
</gene>
<dbReference type="Proteomes" id="UP000012106">
    <property type="component" value="Unassembled WGS sequence"/>
</dbReference>
<accession>M6JPL4</accession>
<dbReference type="AlphaFoldDB" id="M6JPL4"/>